<keyword evidence="2" id="KW-1185">Reference proteome</keyword>
<gene>
    <name evidence="1" type="ORF">SM124_15755</name>
</gene>
<evidence type="ECO:0000313" key="2">
    <source>
        <dbReference type="Proteomes" id="UP001290455"/>
    </source>
</evidence>
<protein>
    <submittedName>
        <fullName evidence="1">Uncharacterized protein</fullName>
    </submittedName>
</protein>
<proteinExistence type="predicted"/>
<dbReference type="RefSeq" id="WP_322447475.1">
    <property type="nucleotide sequence ID" value="NZ_JAXOFX010000011.1"/>
</dbReference>
<organism evidence="1 2">
    <name type="scientific">Robertmurraya mangrovi</name>
    <dbReference type="NCBI Taxonomy" id="3098077"/>
    <lineage>
        <taxon>Bacteria</taxon>
        <taxon>Bacillati</taxon>
        <taxon>Bacillota</taxon>
        <taxon>Bacilli</taxon>
        <taxon>Bacillales</taxon>
        <taxon>Bacillaceae</taxon>
        <taxon>Robertmurraya</taxon>
    </lineage>
</organism>
<dbReference type="Proteomes" id="UP001290455">
    <property type="component" value="Unassembled WGS sequence"/>
</dbReference>
<reference evidence="1 2" key="1">
    <citation type="submission" date="2023-11" db="EMBL/GenBank/DDBJ databases">
        <title>Bacillus jintuensis, isolated from a mudflat on the Beibu Gulf coast.</title>
        <authorList>
            <person name="Li M."/>
        </authorList>
    </citation>
    <scope>NUCLEOTIDE SEQUENCE [LARGE SCALE GENOMIC DNA]</scope>
    <source>
        <strain evidence="1 2">31A1R</strain>
    </source>
</reference>
<accession>A0ABU5J183</accession>
<sequence>MYRFSIDKEDWILRFSPNVHIEKDVKQAIVSSIIHMGKDLSTFPHGESFLLFTESLGVIIFNIERVPSLILKLVTVVPKDQWYKQNGSIIEKYKG</sequence>
<evidence type="ECO:0000313" key="1">
    <source>
        <dbReference type="EMBL" id="MDZ5473173.1"/>
    </source>
</evidence>
<name>A0ABU5J183_9BACI</name>
<dbReference type="EMBL" id="JAXOFX010000011">
    <property type="protein sequence ID" value="MDZ5473173.1"/>
    <property type="molecule type" value="Genomic_DNA"/>
</dbReference>
<comment type="caution">
    <text evidence="1">The sequence shown here is derived from an EMBL/GenBank/DDBJ whole genome shotgun (WGS) entry which is preliminary data.</text>
</comment>